<dbReference type="PANTHER" id="PTHR35546">
    <property type="entry name" value="F-BOX PROTEIN INTERACTION DOMAIN PROTEIN-RELATED"/>
    <property type="match status" value="1"/>
</dbReference>
<comment type="caution">
    <text evidence="2">The sequence shown here is derived from an EMBL/GenBank/DDBJ whole genome shotgun (WGS) entry which is preliminary data.</text>
</comment>
<proteinExistence type="predicted"/>
<evidence type="ECO:0000259" key="1">
    <source>
        <dbReference type="Pfam" id="PF24750"/>
    </source>
</evidence>
<evidence type="ECO:0000313" key="2">
    <source>
        <dbReference type="EMBL" id="KAL3511985.1"/>
    </source>
</evidence>
<dbReference type="Pfam" id="PF24750">
    <property type="entry name" value="b-prop_At3g26010-like"/>
    <property type="match status" value="1"/>
</dbReference>
<protein>
    <recommendedName>
        <fullName evidence="1">F-box protein At3g26010-like beta-propeller domain-containing protein</fullName>
    </recommendedName>
</protein>
<evidence type="ECO:0000313" key="3">
    <source>
        <dbReference type="Proteomes" id="UP001630127"/>
    </source>
</evidence>
<gene>
    <name evidence="2" type="ORF">ACH5RR_024702</name>
</gene>
<dbReference type="EMBL" id="JBJUIK010000011">
    <property type="protein sequence ID" value="KAL3511985.1"/>
    <property type="molecule type" value="Genomic_DNA"/>
</dbReference>
<name>A0ABD2YXH2_9GENT</name>
<feature type="domain" description="F-box protein At3g26010-like beta-propeller" evidence="1">
    <location>
        <begin position="100"/>
        <end position="333"/>
    </location>
</feature>
<accession>A0ABD2YXH2</accession>
<dbReference type="InterPro" id="IPR055290">
    <property type="entry name" value="At3g26010-like"/>
</dbReference>
<sequence length="409" mass="46001">MERHLALALPQKFKRRVDDPSDEAEHQSKRRLVSSAYGRTVFGVFCQPYPTPILHDWMRLSDKIFSPRFSATSKEGKHLQGGLKSDLSLSFLDESFGAACKGFYVVASSRGYLLCLNKSSRSQNTDYVICNPMTKEFEVLPRSQHAHVDVAIALIIDTDTTDSVTSIDELEFKVAKTAPPNPRGMWSNLIMEVYSSSTKGWLQKNVVADVAFRLDVPWRSGFAIGDASFWTVVFNAPPNHPHWVKEITGLVVYNFDEDGGGAKLIKPPTLGGIGVEFSVPVSECFGSCRGNVVYSRCDENVMEVWRLTDFKEVEEEWIMIHTVNLVNISIYPPEFRSYIGLDEVGNVNPELLGFYSIDFNLVLISFSDQAFWYNLDTKEAYTVDKDVGTVRTYFVYEALALEGNQGSQD</sequence>
<dbReference type="Proteomes" id="UP001630127">
    <property type="component" value="Unassembled WGS sequence"/>
</dbReference>
<dbReference type="AlphaFoldDB" id="A0ABD2YXH2"/>
<keyword evidence="3" id="KW-1185">Reference proteome</keyword>
<dbReference type="InterPro" id="IPR056592">
    <property type="entry name" value="Beta-prop_At3g26010-like"/>
</dbReference>
<reference evidence="2 3" key="1">
    <citation type="submission" date="2024-11" db="EMBL/GenBank/DDBJ databases">
        <title>A near-complete genome assembly of Cinchona calisaya.</title>
        <authorList>
            <person name="Lian D.C."/>
            <person name="Zhao X.W."/>
            <person name="Wei L."/>
        </authorList>
    </citation>
    <scope>NUCLEOTIDE SEQUENCE [LARGE SCALE GENOMIC DNA]</scope>
    <source>
        <tissue evidence="2">Nenye</tissue>
    </source>
</reference>
<organism evidence="2 3">
    <name type="scientific">Cinchona calisaya</name>
    <dbReference type="NCBI Taxonomy" id="153742"/>
    <lineage>
        <taxon>Eukaryota</taxon>
        <taxon>Viridiplantae</taxon>
        <taxon>Streptophyta</taxon>
        <taxon>Embryophyta</taxon>
        <taxon>Tracheophyta</taxon>
        <taxon>Spermatophyta</taxon>
        <taxon>Magnoliopsida</taxon>
        <taxon>eudicotyledons</taxon>
        <taxon>Gunneridae</taxon>
        <taxon>Pentapetalae</taxon>
        <taxon>asterids</taxon>
        <taxon>lamiids</taxon>
        <taxon>Gentianales</taxon>
        <taxon>Rubiaceae</taxon>
        <taxon>Cinchonoideae</taxon>
        <taxon>Cinchoneae</taxon>
        <taxon>Cinchona</taxon>
    </lineage>
</organism>
<dbReference type="PANTHER" id="PTHR35546:SF130">
    <property type="entry name" value="EXPRESSED PROTEIN"/>
    <property type="match status" value="1"/>
</dbReference>